<name>A0A813UP16_9BILA</name>
<evidence type="ECO:0000313" key="4">
    <source>
        <dbReference type="EMBL" id="CAF0828716.1"/>
    </source>
</evidence>
<evidence type="ECO:0000256" key="1">
    <source>
        <dbReference type="SAM" id="SignalP"/>
    </source>
</evidence>
<dbReference type="Pfam" id="PF01826">
    <property type="entry name" value="TIL"/>
    <property type="match status" value="1"/>
</dbReference>
<dbReference type="Proteomes" id="UP000663832">
    <property type="component" value="Unassembled WGS sequence"/>
</dbReference>
<comment type="caution">
    <text evidence="4">The sequence shown here is derived from an EMBL/GenBank/DDBJ whole genome shotgun (WGS) entry which is preliminary data.</text>
</comment>
<feature type="chain" id="PRO_5035597947" description="TIL domain-containing protein" evidence="1">
    <location>
        <begin position="20"/>
        <end position="86"/>
    </location>
</feature>
<organism evidence="4 6">
    <name type="scientific">Adineta steineri</name>
    <dbReference type="NCBI Taxonomy" id="433720"/>
    <lineage>
        <taxon>Eukaryota</taxon>
        <taxon>Metazoa</taxon>
        <taxon>Spiralia</taxon>
        <taxon>Gnathifera</taxon>
        <taxon>Rotifera</taxon>
        <taxon>Eurotatoria</taxon>
        <taxon>Bdelloidea</taxon>
        <taxon>Adinetida</taxon>
        <taxon>Adinetidae</taxon>
        <taxon>Adineta</taxon>
    </lineage>
</organism>
<feature type="signal peptide" evidence="1">
    <location>
        <begin position="1"/>
        <end position="19"/>
    </location>
</feature>
<dbReference type="AlphaFoldDB" id="A0A813UP16"/>
<dbReference type="Gene3D" id="2.10.25.10">
    <property type="entry name" value="Laminin"/>
    <property type="match status" value="1"/>
</dbReference>
<reference evidence="4" key="1">
    <citation type="submission" date="2021-02" db="EMBL/GenBank/DDBJ databases">
        <authorList>
            <person name="Nowell W R."/>
        </authorList>
    </citation>
    <scope>NUCLEOTIDE SEQUENCE</scope>
</reference>
<keyword evidence="1" id="KW-0732">Signal</keyword>
<dbReference type="SUPFAM" id="SSF57567">
    <property type="entry name" value="Serine protease inhibitors"/>
    <property type="match status" value="1"/>
</dbReference>
<dbReference type="EMBL" id="CAJNOM010000010">
    <property type="protein sequence ID" value="CAF0778920.1"/>
    <property type="molecule type" value="Genomic_DNA"/>
</dbReference>
<dbReference type="OrthoDB" id="6236007at2759"/>
<accession>A0A813UP16</accession>
<keyword evidence="5" id="KW-1185">Reference proteome</keyword>
<dbReference type="InterPro" id="IPR002919">
    <property type="entry name" value="TIL_dom"/>
</dbReference>
<dbReference type="InterPro" id="IPR036084">
    <property type="entry name" value="Ser_inhib-like_sf"/>
</dbReference>
<dbReference type="EMBL" id="CAJNOI010000019">
    <property type="protein sequence ID" value="CAF0828716.1"/>
    <property type="molecule type" value="Genomic_DNA"/>
</dbReference>
<evidence type="ECO:0000313" key="3">
    <source>
        <dbReference type="EMBL" id="CAF0778920.1"/>
    </source>
</evidence>
<evidence type="ECO:0000313" key="5">
    <source>
        <dbReference type="Proteomes" id="UP000663832"/>
    </source>
</evidence>
<feature type="domain" description="TIL" evidence="2">
    <location>
        <begin position="29"/>
        <end position="84"/>
    </location>
</feature>
<evidence type="ECO:0000313" key="6">
    <source>
        <dbReference type="Proteomes" id="UP000663877"/>
    </source>
</evidence>
<proteinExistence type="predicted"/>
<dbReference type="CDD" id="cd19941">
    <property type="entry name" value="TIL"/>
    <property type="match status" value="1"/>
</dbReference>
<evidence type="ECO:0000259" key="2">
    <source>
        <dbReference type="Pfam" id="PF01826"/>
    </source>
</evidence>
<gene>
    <name evidence="4" type="ORF">BJG266_LOCUS6668</name>
    <name evidence="3" type="ORF">QVE165_LOCUS3043</name>
</gene>
<sequence length="86" mass="9801">MYVCVILVALLITLDLTVARRRRKACDNSKNEVYSTCGNLCKQMNCHNRANNDTYQPCTDQCRPGCICKLGYVRHELLTDPCIKDC</sequence>
<protein>
    <recommendedName>
        <fullName evidence="2">TIL domain-containing protein</fullName>
    </recommendedName>
</protein>
<dbReference type="Proteomes" id="UP000663877">
    <property type="component" value="Unassembled WGS sequence"/>
</dbReference>